<dbReference type="SUPFAM" id="SSF110849">
    <property type="entry name" value="ParB/Sulfiredoxin"/>
    <property type="match status" value="1"/>
</dbReference>
<dbReference type="GO" id="GO:0005694">
    <property type="term" value="C:chromosome"/>
    <property type="evidence" value="ECO:0007669"/>
    <property type="project" value="TreeGrafter"/>
</dbReference>
<dbReference type="PANTHER" id="PTHR33375">
    <property type="entry name" value="CHROMOSOME-PARTITIONING PROTEIN PARB-RELATED"/>
    <property type="match status" value="1"/>
</dbReference>
<dbReference type="EMBL" id="VWPJ01000020">
    <property type="protein sequence ID" value="KAA5604272.1"/>
    <property type="molecule type" value="Genomic_DNA"/>
</dbReference>
<dbReference type="SMART" id="SM00470">
    <property type="entry name" value="ParB"/>
    <property type="match status" value="1"/>
</dbReference>
<feature type="domain" description="ParB-like N-terminal" evidence="2">
    <location>
        <begin position="1"/>
        <end position="90"/>
    </location>
</feature>
<dbReference type="NCBIfam" id="TIGR00180">
    <property type="entry name" value="parB_part"/>
    <property type="match status" value="1"/>
</dbReference>
<keyword evidence="4" id="KW-1185">Reference proteome</keyword>
<dbReference type="Pfam" id="PF07506">
    <property type="entry name" value="RepB"/>
    <property type="match status" value="1"/>
</dbReference>
<sequence length="288" mass="32590">MIPVDAIHVLNPRARNKRQHREIVDNIAAVGLKRPITVSRRRSGNKTRYDLVCGEGRLEAFRMLGEDVIPALVIEAPQEACLIMSLVENIARRPHRPIDLMVDIGTLAKRGYTDAQIAEKIGCSRSWVFNVLTLLERGEERLVSAVETGLIPIGLAVEIAMMENEDAQTVLMEAYETGKIKGKKIAAIRRLLDLRDRQRRGLKNLKLGRKASSRRLTAEDLLRVYQREAEKHRLLAKKADYTQARLLFIVEAMKDLHLDEGYTTLLRAEGLDSMPRPLAERMDGRARG</sequence>
<evidence type="ECO:0000313" key="4">
    <source>
        <dbReference type="Proteomes" id="UP000324065"/>
    </source>
</evidence>
<dbReference type="Pfam" id="PF02195">
    <property type="entry name" value="ParB_N"/>
    <property type="match status" value="1"/>
</dbReference>
<protein>
    <submittedName>
        <fullName evidence="3">ParB/RepB/Spo0J family partition protein</fullName>
    </submittedName>
</protein>
<dbReference type="GO" id="GO:0007059">
    <property type="term" value="P:chromosome segregation"/>
    <property type="evidence" value="ECO:0007669"/>
    <property type="project" value="TreeGrafter"/>
</dbReference>
<reference evidence="3 4" key="1">
    <citation type="submission" date="2019-09" db="EMBL/GenBank/DDBJ databases">
        <title>Genome sequence of Roseospira marina, one of the more divergent members of the non-sulfur purple photosynthetic bacterial family, the Rhodospirillaceae.</title>
        <authorList>
            <person name="Meyer T."/>
            <person name="Kyndt J."/>
        </authorList>
    </citation>
    <scope>NUCLEOTIDE SEQUENCE [LARGE SCALE GENOMIC DNA]</scope>
    <source>
        <strain evidence="3 4">DSM 15113</strain>
    </source>
</reference>
<dbReference type="Proteomes" id="UP000324065">
    <property type="component" value="Unassembled WGS sequence"/>
</dbReference>
<comment type="similarity">
    <text evidence="1">Belongs to the ParB family.</text>
</comment>
<dbReference type="SUPFAM" id="SSF109709">
    <property type="entry name" value="KorB DNA-binding domain-like"/>
    <property type="match status" value="1"/>
</dbReference>
<dbReference type="InterPro" id="IPR004437">
    <property type="entry name" value="ParB/RepB/Spo0J"/>
</dbReference>
<dbReference type="OrthoDB" id="248048at2"/>
<evidence type="ECO:0000259" key="2">
    <source>
        <dbReference type="SMART" id="SM00470"/>
    </source>
</evidence>
<dbReference type="PANTHER" id="PTHR33375:SF1">
    <property type="entry name" value="CHROMOSOME-PARTITIONING PROTEIN PARB-RELATED"/>
    <property type="match status" value="1"/>
</dbReference>
<organism evidence="3 4">
    <name type="scientific">Roseospira marina</name>
    <dbReference type="NCBI Taxonomy" id="140057"/>
    <lineage>
        <taxon>Bacteria</taxon>
        <taxon>Pseudomonadati</taxon>
        <taxon>Pseudomonadota</taxon>
        <taxon>Alphaproteobacteria</taxon>
        <taxon>Rhodospirillales</taxon>
        <taxon>Rhodospirillaceae</taxon>
        <taxon>Roseospira</taxon>
    </lineage>
</organism>
<dbReference type="InterPro" id="IPR050336">
    <property type="entry name" value="Chromosome_partition/occlusion"/>
</dbReference>
<evidence type="ECO:0000313" key="3">
    <source>
        <dbReference type="EMBL" id="KAA5604272.1"/>
    </source>
</evidence>
<dbReference type="InterPro" id="IPR003115">
    <property type="entry name" value="ParB_N"/>
</dbReference>
<dbReference type="CDD" id="cd16411">
    <property type="entry name" value="ParB_N_like"/>
    <property type="match status" value="1"/>
</dbReference>
<gene>
    <name evidence="3" type="ORF">F1188_16875</name>
</gene>
<comment type="caution">
    <text evidence="3">The sequence shown here is derived from an EMBL/GenBank/DDBJ whole genome shotgun (WGS) entry which is preliminary data.</text>
</comment>
<name>A0A5M6I7Z5_9PROT</name>
<dbReference type="AlphaFoldDB" id="A0A5M6I7Z5"/>
<dbReference type="InterPro" id="IPR011111">
    <property type="entry name" value="Plasmid_RepB"/>
</dbReference>
<dbReference type="Gene3D" id="1.10.10.2830">
    <property type="match status" value="1"/>
</dbReference>
<dbReference type="Gene3D" id="3.90.1530.30">
    <property type="match status" value="1"/>
</dbReference>
<dbReference type="InterPro" id="IPR036086">
    <property type="entry name" value="ParB/Sulfiredoxin_sf"/>
</dbReference>
<accession>A0A5M6I7Z5</accession>
<proteinExistence type="inferred from homology"/>
<dbReference type="GO" id="GO:0003677">
    <property type="term" value="F:DNA binding"/>
    <property type="evidence" value="ECO:0007669"/>
    <property type="project" value="InterPro"/>
</dbReference>
<evidence type="ECO:0000256" key="1">
    <source>
        <dbReference type="ARBA" id="ARBA00006295"/>
    </source>
</evidence>